<dbReference type="PANTHER" id="PTHR43475">
    <property type="entry name" value="METHYLTHIORIBOSE-1-PHOSPHATE ISOMERASE"/>
    <property type="match status" value="1"/>
</dbReference>
<dbReference type="InterPro" id="IPR042529">
    <property type="entry name" value="IF_2B-like_C"/>
</dbReference>
<dbReference type="PANTHER" id="PTHR43475:SF3">
    <property type="entry name" value="TRANSLATION INITIATION FACTOR EIF-2B SUBUNIT FAMILY PROTEIN (AFU_ORTHOLOGUE AFUA_2G14290)"/>
    <property type="match status" value="1"/>
</dbReference>
<dbReference type="SUPFAM" id="SSF55811">
    <property type="entry name" value="Nudix"/>
    <property type="match status" value="1"/>
</dbReference>
<dbReference type="GO" id="GO:0046523">
    <property type="term" value="F:S-methyl-5-thioribose-1-phosphate isomerase activity"/>
    <property type="evidence" value="ECO:0007669"/>
    <property type="project" value="TreeGrafter"/>
</dbReference>
<dbReference type="Pfam" id="PF00293">
    <property type="entry name" value="NUDIX"/>
    <property type="match status" value="1"/>
</dbReference>
<dbReference type="InterPro" id="IPR037171">
    <property type="entry name" value="NagB/RpiA_transferase-like"/>
</dbReference>
<comment type="similarity">
    <text evidence="1 2">Belongs to the eIF-2B alpha/beta/delta subunits family.</text>
</comment>
<dbReference type="InterPro" id="IPR000086">
    <property type="entry name" value="NUDIX_hydrolase_dom"/>
</dbReference>
<dbReference type="PROSITE" id="PS51462">
    <property type="entry name" value="NUDIX"/>
    <property type="match status" value="1"/>
</dbReference>
<gene>
    <name evidence="4" type="ORF">THARTR1_04082</name>
</gene>
<dbReference type="Proteomes" id="UP000236290">
    <property type="component" value="Unassembled WGS sequence"/>
</dbReference>
<dbReference type="InterPro" id="IPR000649">
    <property type="entry name" value="IF-2B-related"/>
</dbReference>
<proteinExistence type="inferred from homology"/>
<dbReference type="GO" id="GO:0019509">
    <property type="term" value="P:L-methionine salvage from methylthioadenosine"/>
    <property type="evidence" value="ECO:0007669"/>
    <property type="project" value="TreeGrafter"/>
</dbReference>
<evidence type="ECO:0000256" key="1">
    <source>
        <dbReference type="ARBA" id="ARBA00007251"/>
    </source>
</evidence>
<evidence type="ECO:0000256" key="2">
    <source>
        <dbReference type="RuleBase" id="RU003814"/>
    </source>
</evidence>
<dbReference type="Gene3D" id="3.40.50.10470">
    <property type="entry name" value="Translation initiation factor eif-2b, domain 2"/>
    <property type="match status" value="1"/>
</dbReference>
<evidence type="ECO:0000313" key="5">
    <source>
        <dbReference type="Proteomes" id="UP000236290"/>
    </source>
</evidence>
<name>A0A2K0UDK3_TRIHA</name>
<dbReference type="CDD" id="cd18872">
    <property type="entry name" value="NUDIX_eIF-2B"/>
    <property type="match status" value="1"/>
</dbReference>
<sequence length="529" mass="58686">MLRLNLHHATLSMPFPISRFQPILHKKTIMSQLAKKAVAVSFIFQFPDGRDAKKPRVALFRRSGEVNTYQHKYAPISGGVEVSDANPLATAWRELHEETTLTASSLRLFRQGKPYSFADPQVGRIWTINPFAFILKPAGEERITIDWEHEGYKWFDPDEVTDDESFQGVPRLKESLRRVWFDIDLGKDAGGVLAAGLKTLQEDHESGARQLASAALDIYLDVIHRIDASDRDTWWKNVRFTAWHLWKNGRESMGAPILSVVLSSLSIIEHHLQSSTQTSLSKELIDNICADIKHLAQQRHQSGTKIATAFSSFINTTFPFPPTKPLKIVTLSSSSTITASISLILESASRPLDIHILESRPLFEGVSAARRFSSLIQNNGEHKSSVTIHTDASAALASKDAHVLLLGADLIDKAGNVSNKTGSLPAVLAAKHVSPDVKVVVLSEKEKVLPFDPPGHEENDGEELIRGWKGILGPDVGLQGVSVENVYFEWVPARLVDVYLTEDGAEGTQHVEAWAQEVQLKAGRFFDHL</sequence>
<dbReference type="OrthoDB" id="206213at2759"/>
<dbReference type="InterPro" id="IPR015797">
    <property type="entry name" value="NUDIX_hydrolase-like_dom_sf"/>
</dbReference>
<dbReference type="SUPFAM" id="SSF100950">
    <property type="entry name" value="NagB/RpiA/CoA transferase-like"/>
    <property type="match status" value="1"/>
</dbReference>
<dbReference type="Pfam" id="PF01008">
    <property type="entry name" value="IF-2B"/>
    <property type="match status" value="1"/>
</dbReference>
<evidence type="ECO:0000313" key="4">
    <source>
        <dbReference type="EMBL" id="PNP55862.1"/>
    </source>
</evidence>
<dbReference type="Gene3D" id="3.90.79.10">
    <property type="entry name" value="Nucleoside Triphosphate Pyrophosphohydrolase"/>
    <property type="match status" value="1"/>
</dbReference>
<reference evidence="4 5" key="1">
    <citation type="submission" date="2017-02" db="EMBL/GenBank/DDBJ databases">
        <title>Genomes of Trichoderma spp. with biocontrol activity.</title>
        <authorList>
            <person name="Gardiner D."/>
            <person name="Kazan K."/>
            <person name="Vos C."/>
            <person name="Harvey P."/>
        </authorList>
    </citation>
    <scope>NUCLEOTIDE SEQUENCE [LARGE SCALE GENOMIC DNA]</scope>
    <source>
        <strain evidence="4 5">Tr1</strain>
    </source>
</reference>
<dbReference type="EMBL" id="MTYI01000050">
    <property type="protein sequence ID" value="PNP55862.1"/>
    <property type="molecule type" value="Genomic_DNA"/>
</dbReference>
<dbReference type="AlphaFoldDB" id="A0A2K0UDK3"/>
<comment type="caution">
    <text evidence="4">The sequence shown here is derived from an EMBL/GenBank/DDBJ whole genome shotgun (WGS) entry which is preliminary data.</text>
</comment>
<evidence type="ECO:0000259" key="3">
    <source>
        <dbReference type="PROSITE" id="PS51462"/>
    </source>
</evidence>
<organism evidence="4 5">
    <name type="scientific">Trichoderma harzianum</name>
    <name type="common">Hypocrea lixii</name>
    <dbReference type="NCBI Taxonomy" id="5544"/>
    <lineage>
        <taxon>Eukaryota</taxon>
        <taxon>Fungi</taxon>
        <taxon>Dikarya</taxon>
        <taxon>Ascomycota</taxon>
        <taxon>Pezizomycotina</taxon>
        <taxon>Sordariomycetes</taxon>
        <taxon>Hypocreomycetidae</taxon>
        <taxon>Hypocreales</taxon>
        <taxon>Hypocreaceae</taxon>
        <taxon>Trichoderma</taxon>
    </lineage>
</organism>
<feature type="domain" description="Nudix hydrolase" evidence="3">
    <location>
        <begin position="34"/>
        <end position="177"/>
    </location>
</feature>
<accession>A0A2K0UDK3</accession>
<protein>
    <recommendedName>
        <fullName evidence="3">Nudix hydrolase domain-containing protein</fullName>
    </recommendedName>
</protein>